<evidence type="ECO:0000313" key="2">
    <source>
        <dbReference type="EMBL" id="RSZ56346.1"/>
    </source>
</evidence>
<dbReference type="OrthoDB" id="8760696at2"/>
<feature type="chain" id="PRO_5019293149" evidence="1">
    <location>
        <begin position="27"/>
        <end position="221"/>
    </location>
</feature>
<sequence length="221" mass="23904">MNIPWLKAALCASTLAAAGMALPASAFGGVHKLTCVGPGDARFLLRSEYKRRLWQAGSDSSWQVRYRMPGARGRVVDVPGQLVFTREDDAPCYLLGVIDGMALTDKSFLQADGRWFDKEKLPPAFWLTAATAIELGLHKQIAALGATPHDRGLLLPRQGRLVYEIALLAEQPRGTSVVAVVQSTSADEGRSWAPLAVTTDAQIYQLGKTLEAQGFGARLLK</sequence>
<accession>A0A430HFR1</accession>
<evidence type="ECO:0000313" key="3">
    <source>
        <dbReference type="Proteomes" id="UP000278085"/>
    </source>
</evidence>
<dbReference type="AlphaFoldDB" id="A0A430HFR1"/>
<dbReference type="RefSeq" id="WP_126076704.1">
    <property type="nucleotide sequence ID" value="NZ_CP051166.1"/>
</dbReference>
<protein>
    <submittedName>
        <fullName evidence="2">Uncharacterized protein</fullName>
    </submittedName>
</protein>
<comment type="caution">
    <text evidence="2">The sequence shown here is derived from an EMBL/GenBank/DDBJ whole genome shotgun (WGS) entry which is preliminary data.</text>
</comment>
<evidence type="ECO:0000256" key="1">
    <source>
        <dbReference type="SAM" id="SignalP"/>
    </source>
</evidence>
<keyword evidence="1" id="KW-0732">Signal</keyword>
<dbReference type="Proteomes" id="UP000278085">
    <property type="component" value="Unassembled WGS sequence"/>
</dbReference>
<name>A0A430HFR1_9BURK</name>
<keyword evidence="3" id="KW-1185">Reference proteome</keyword>
<dbReference type="EMBL" id="RXLQ01000016">
    <property type="protein sequence ID" value="RSZ56346.1"/>
    <property type="molecule type" value="Genomic_DNA"/>
</dbReference>
<organism evidence="2 3">
    <name type="scientific">Massilia atriviolacea</name>
    <dbReference type="NCBI Taxonomy" id="2495579"/>
    <lineage>
        <taxon>Bacteria</taxon>
        <taxon>Pseudomonadati</taxon>
        <taxon>Pseudomonadota</taxon>
        <taxon>Betaproteobacteria</taxon>
        <taxon>Burkholderiales</taxon>
        <taxon>Oxalobacteraceae</taxon>
        <taxon>Telluria group</taxon>
        <taxon>Massilia</taxon>
    </lineage>
</organism>
<reference evidence="2 3" key="1">
    <citation type="submission" date="2018-12" db="EMBL/GenBank/DDBJ databases">
        <authorList>
            <person name="Yang E."/>
        </authorList>
    </citation>
    <scope>NUCLEOTIDE SEQUENCE [LARGE SCALE GENOMIC DNA]</scope>
    <source>
        <strain evidence="2 3">SOD</strain>
    </source>
</reference>
<proteinExistence type="predicted"/>
<feature type="signal peptide" evidence="1">
    <location>
        <begin position="1"/>
        <end position="26"/>
    </location>
</feature>
<gene>
    <name evidence="2" type="ORF">EJB06_24820</name>
</gene>